<proteinExistence type="predicted"/>
<evidence type="ECO:0000256" key="1">
    <source>
        <dbReference type="SAM" id="MobiDB-lite"/>
    </source>
</evidence>
<evidence type="ECO:0000313" key="3">
    <source>
        <dbReference type="Proteomes" id="UP000075883"/>
    </source>
</evidence>
<dbReference type="AlphaFoldDB" id="A0A182MM26"/>
<reference evidence="2" key="2">
    <citation type="submission" date="2020-05" db="UniProtKB">
        <authorList>
            <consortium name="EnsemblMetazoa"/>
        </authorList>
    </citation>
    <scope>IDENTIFICATION</scope>
    <source>
        <strain evidence="2">A-37</strain>
    </source>
</reference>
<reference evidence="3" key="1">
    <citation type="submission" date="2013-09" db="EMBL/GenBank/DDBJ databases">
        <title>The Genome Sequence of Anopheles culicifacies species A.</title>
        <authorList>
            <consortium name="The Broad Institute Genomics Platform"/>
            <person name="Neafsey D.E."/>
            <person name="Besansky N."/>
            <person name="Howell P."/>
            <person name="Walton C."/>
            <person name="Young S.K."/>
            <person name="Zeng Q."/>
            <person name="Gargeya S."/>
            <person name="Fitzgerald M."/>
            <person name="Haas B."/>
            <person name="Abouelleil A."/>
            <person name="Allen A.W."/>
            <person name="Alvarado L."/>
            <person name="Arachchi H.M."/>
            <person name="Berlin A.M."/>
            <person name="Chapman S.B."/>
            <person name="Gainer-Dewar J."/>
            <person name="Goldberg J."/>
            <person name="Griggs A."/>
            <person name="Gujja S."/>
            <person name="Hansen M."/>
            <person name="Howarth C."/>
            <person name="Imamovic A."/>
            <person name="Ireland A."/>
            <person name="Larimer J."/>
            <person name="McCowan C."/>
            <person name="Murphy C."/>
            <person name="Pearson M."/>
            <person name="Poon T.W."/>
            <person name="Priest M."/>
            <person name="Roberts A."/>
            <person name="Saif S."/>
            <person name="Shea T."/>
            <person name="Sisk P."/>
            <person name="Sykes S."/>
            <person name="Wortman J."/>
            <person name="Nusbaum C."/>
            <person name="Birren B."/>
        </authorList>
    </citation>
    <scope>NUCLEOTIDE SEQUENCE [LARGE SCALE GENOMIC DNA]</scope>
    <source>
        <strain evidence="3">A-37</strain>
    </source>
</reference>
<dbReference type="EMBL" id="AXCM01009099">
    <property type="status" value="NOT_ANNOTATED_CDS"/>
    <property type="molecule type" value="Genomic_DNA"/>
</dbReference>
<dbReference type="EnsemblMetazoa" id="ACUA021538-RA">
    <property type="protein sequence ID" value="ACUA021538-PA"/>
    <property type="gene ID" value="ACUA021538"/>
</dbReference>
<keyword evidence="3" id="KW-1185">Reference proteome</keyword>
<accession>A0A182MM26</accession>
<dbReference type="VEuPathDB" id="VectorBase:ACUA021538"/>
<protein>
    <submittedName>
        <fullName evidence="2">Uncharacterized protein</fullName>
    </submittedName>
</protein>
<dbReference type="Proteomes" id="UP000075883">
    <property type="component" value="Unassembled WGS sequence"/>
</dbReference>
<sequence>MEYSVFLSKPFLSFLKKMKKLPPLKRPPRIPPKRDSELETLIKTVEQKLQKPAPADPIDLDMTHIMPRRLYERLRRMVKLPPYDDREFEGILTVRLQDPPGSSDGERRSTDDEEERLLESVEAGEGSAAPPFELVVEERSAARSRIIPTDTQSNWMEVYLRKTGNERIRWQTKYYRTDQKLLDKPLFQQIEELIDLGAQDFSEWLNGLGAEKSNITKDIIKQLFSIEIEDEMARALRVDTREIRAIPTDAARHWNLEHMALQNRIAQVMRSDRRNMAKVRTQHVAFGRTLPAELRTTSRTDSTDTIEPDFPNDLRTLRALFQDIRHLRSVRYLIDHLRTRPDIQRPRYLLDAGLFRSGTGERTVPFYQQVLPRKVILGSVQPKQ</sequence>
<evidence type="ECO:0000313" key="2">
    <source>
        <dbReference type="EnsemblMetazoa" id="ACUA021538-PA"/>
    </source>
</evidence>
<name>A0A182MM26_9DIPT</name>
<organism evidence="2 3">
    <name type="scientific">Anopheles culicifacies</name>
    <dbReference type="NCBI Taxonomy" id="139723"/>
    <lineage>
        <taxon>Eukaryota</taxon>
        <taxon>Metazoa</taxon>
        <taxon>Ecdysozoa</taxon>
        <taxon>Arthropoda</taxon>
        <taxon>Hexapoda</taxon>
        <taxon>Insecta</taxon>
        <taxon>Pterygota</taxon>
        <taxon>Neoptera</taxon>
        <taxon>Endopterygota</taxon>
        <taxon>Diptera</taxon>
        <taxon>Nematocera</taxon>
        <taxon>Culicoidea</taxon>
        <taxon>Culicidae</taxon>
        <taxon>Anophelinae</taxon>
        <taxon>Anopheles</taxon>
        <taxon>culicifacies species complex</taxon>
    </lineage>
</organism>
<feature type="region of interest" description="Disordered" evidence="1">
    <location>
        <begin position="91"/>
        <end position="127"/>
    </location>
</feature>